<gene>
    <name evidence="2" type="ORF">L9F63_011649</name>
</gene>
<dbReference type="InterPro" id="IPR052943">
    <property type="entry name" value="TMTC_O-mannosyl-trnsfr"/>
</dbReference>
<name>A0AAD8AE82_DIPPU</name>
<keyword evidence="3" id="KW-1185">Reference proteome</keyword>
<dbReference type="PANTHER" id="PTHR44809">
    <property type="match status" value="1"/>
</dbReference>
<protein>
    <recommendedName>
        <fullName evidence="4">Transmembrane and TPR repeat-containing protein 3</fullName>
    </recommendedName>
</protein>
<evidence type="ECO:0000256" key="1">
    <source>
        <dbReference type="SAM" id="MobiDB-lite"/>
    </source>
</evidence>
<reference evidence="2" key="1">
    <citation type="journal article" date="2023" name="IScience">
        <title>Live-bearing cockroach genome reveals convergent evolutionary mechanisms linked to viviparity in insects and beyond.</title>
        <authorList>
            <person name="Fouks B."/>
            <person name="Harrison M.C."/>
            <person name="Mikhailova A.A."/>
            <person name="Marchal E."/>
            <person name="English S."/>
            <person name="Carruthers M."/>
            <person name="Jennings E.C."/>
            <person name="Chiamaka E.L."/>
            <person name="Frigard R.A."/>
            <person name="Pippel M."/>
            <person name="Attardo G.M."/>
            <person name="Benoit J.B."/>
            <person name="Bornberg-Bauer E."/>
            <person name="Tobe S.S."/>
        </authorList>
    </citation>
    <scope>NUCLEOTIDE SEQUENCE</scope>
    <source>
        <strain evidence="2">Stay&amp;Tobe</strain>
    </source>
</reference>
<evidence type="ECO:0000313" key="2">
    <source>
        <dbReference type="EMBL" id="KAJ9597489.1"/>
    </source>
</evidence>
<evidence type="ECO:0008006" key="4">
    <source>
        <dbReference type="Google" id="ProtNLM"/>
    </source>
</evidence>
<comment type="caution">
    <text evidence="2">The sequence shown here is derived from an EMBL/GenBank/DDBJ whole genome shotgun (WGS) entry which is preliminary data.</text>
</comment>
<reference evidence="2" key="2">
    <citation type="submission" date="2023-05" db="EMBL/GenBank/DDBJ databases">
        <authorList>
            <person name="Fouks B."/>
        </authorList>
    </citation>
    <scope>NUCLEOTIDE SEQUENCE</scope>
    <source>
        <strain evidence="2">Stay&amp;Tobe</strain>
        <tissue evidence="2">Testes</tissue>
    </source>
</reference>
<feature type="region of interest" description="Disordered" evidence="1">
    <location>
        <begin position="1"/>
        <end position="46"/>
    </location>
</feature>
<dbReference type="Proteomes" id="UP001233999">
    <property type="component" value="Unassembled WGS sequence"/>
</dbReference>
<sequence length="117" mass="12585">MRLSGESVCSSGSSRCNRPSRGLSKAPMARSAKSRENKSSSSNNGKVYGVVGVVALSCYLNGLTGDFVHDDIPAVTQNKDVLGLSPLSHVFRNDFWGTAMSDINSHKSYRPLTTLTF</sequence>
<organism evidence="2 3">
    <name type="scientific">Diploptera punctata</name>
    <name type="common">Pacific beetle cockroach</name>
    <dbReference type="NCBI Taxonomy" id="6984"/>
    <lineage>
        <taxon>Eukaryota</taxon>
        <taxon>Metazoa</taxon>
        <taxon>Ecdysozoa</taxon>
        <taxon>Arthropoda</taxon>
        <taxon>Hexapoda</taxon>
        <taxon>Insecta</taxon>
        <taxon>Pterygota</taxon>
        <taxon>Neoptera</taxon>
        <taxon>Polyneoptera</taxon>
        <taxon>Dictyoptera</taxon>
        <taxon>Blattodea</taxon>
        <taxon>Blaberoidea</taxon>
        <taxon>Blaberidae</taxon>
        <taxon>Diplopterinae</taxon>
        <taxon>Diploptera</taxon>
    </lineage>
</organism>
<dbReference type="AlphaFoldDB" id="A0AAD8AE82"/>
<dbReference type="EMBL" id="JASPKZ010001605">
    <property type="protein sequence ID" value="KAJ9597489.1"/>
    <property type="molecule type" value="Genomic_DNA"/>
</dbReference>
<feature type="non-terminal residue" evidence="2">
    <location>
        <position position="117"/>
    </location>
</feature>
<evidence type="ECO:0000313" key="3">
    <source>
        <dbReference type="Proteomes" id="UP001233999"/>
    </source>
</evidence>
<feature type="compositionally biased region" description="Low complexity" evidence="1">
    <location>
        <begin position="1"/>
        <end position="14"/>
    </location>
</feature>
<dbReference type="PANTHER" id="PTHR44809:SF1">
    <property type="entry name" value="PROTEIN O-MANNOSYL-TRANSFERASE TMTC1"/>
    <property type="match status" value="1"/>
</dbReference>
<accession>A0AAD8AE82</accession>
<proteinExistence type="predicted"/>